<dbReference type="AlphaFoldDB" id="A0A813GM69"/>
<organism evidence="1 2">
    <name type="scientific">Polarella glacialis</name>
    <name type="common">Dinoflagellate</name>
    <dbReference type="NCBI Taxonomy" id="89957"/>
    <lineage>
        <taxon>Eukaryota</taxon>
        <taxon>Sar</taxon>
        <taxon>Alveolata</taxon>
        <taxon>Dinophyceae</taxon>
        <taxon>Suessiales</taxon>
        <taxon>Suessiaceae</taxon>
        <taxon>Polarella</taxon>
    </lineage>
</organism>
<accession>A0A813GM69</accession>
<comment type="caution">
    <text evidence="1">The sequence shown here is derived from an EMBL/GenBank/DDBJ whole genome shotgun (WGS) entry which is preliminary data.</text>
</comment>
<evidence type="ECO:0008006" key="3">
    <source>
        <dbReference type="Google" id="ProtNLM"/>
    </source>
</evidence>
<protein>
    <recommendedName>
        <fullName evidence="3">Cyclic nucleotide-binding domain-containing protein</fullName>
    </recommendedName>
</protein>
<dbReference type="EMBL" id="CAJNNV010029239">
    <property type="protein sequence ID" value="CAE8627690.1"/>
    <property type="molecule type" value="Genomic_DNA"/>
</dbReference>
<gene>
    <name evidence="1" type="ORF">PGLA1383_LOCUS44420</name>
</gene>
<evidence type="ECO:0000313" key="2">
    <source>
        <dbReference type="Proteomes" id="UP000654075"/>
    </source>
</evidence>
<name>A0A813GM69_POLGL</name>
<dbReference type="SUPFAM" id="SSF51206">
    <property type="entry name" value="cAMP-binding domain-like"/>
    <property type="match status" value="1"/>
</dbReference>
<sequence length="219" mass="25078">ELLKELFHEARSPILSAHSFFESLGEKHRRVERDLCLRAVWEQYFMADDRIFSEGDTCSSMYFVSRGDLSYTFSAKAESARPIDLKHLAKLATRWKYVRSLSSPRALEVGEQMKRGDWLSEPVLWLTRWEHMGGLWANSDGSVIIIRAESFAKVLQNNKSALIDATIYARCFVEELVTRESNEFLSDLAEPDETLSSKTRRGFGFIGKSFRLNAGVGPW</sequence>
<dbReference type="InterPro" id="IPR018490">
    <property type="entry name" value="cNMP-bd_dom_sf"/>
</dbReference>
<dbReference type="InterPro" id="IPR014710">
    <property type="entry name" value="RmlC-like_jellyroll"/>
</dbReference>
<feature type="non-terminal residue" evidence="1">
    <location>
        <position position="1"/>
    </location>
</feature>
<dbReference type="Proteomes" id="UP000654075">
    <property type="component" value="Unassembled WGS sequence"/>
</dbReference>
<evidence type="ECO:0000313" key="1">
    <source>
        <dbReference type="EMBL" id="CAE8627690.1"/>
    </source>
</evidence>
<proteinExistence type="predicted"/>
<dbReference type="Gene3D" id="2.60.120.10">
    <property type="entry name" value="Jelly Rolls"/>
    <property type="match status" value="1"/>
</dbReference>
<keyword evidence="2" id="KW-1185">Reference proteome</keyword>
<reference evidence="1" key="1">
    <citation type="submission" date="2021-02" db="EMBL/GenBank/DDBJ databases">
        <authorList>
            <person name="Dougan E. K."/>
            <person name="Rhodes N."/>
            <person name="Thang M."/>
            <person name="Chan C."/>
        </authorList>
    </citation>
    <scope>NUCLEOTIDE SEQUENCE</scope>
</reference>